<evidence type="ECO:0008006" key="3">
    <source>
        <dbReference type="Google" id="ProtNLM"/>
    </source>
</evidence>
<dbReference type="EMBL" id="GELH01000916">
    <property type="protein sequence ID" value="JAS03356.1"/>
    <property type="molecule type" value="Transcribed_RNA"/>
</dbReference>
<reference evidence="2" key="1">
    <citation type="submission" date="2016-03" db="EMBL/GenBank/DDBJ databases">
        <authorList>
            <person name="Ploux O."/>
        </authorList>
    </citation>
    <scope>NUCLEOTIDE SEQUENCE</scope>
    <source>
        <tissue evidence="2">Mantle</tissue>
    </source>
</reference>
<accession>A0A194ALN5</accession>
<feature type="chain" id="PRO_5013481096" description="ShKT domain-containing protein" evidence="1">
    <location>
        <begin position="19"/>
        <end position="173"/>
    </location>
</feature>
<feature type="signal peptide" evidence="1">
    <location>
        <begin position="1"/>
        <end position="18"/>
    </location>
</feature>
<keyword evidence="1" id="KW-0732">Signal</keyword>
<name>A0A194ALN5_PINFU</name>
<evidence type="ECO:0000256" key="1">
    <source>
        <dbReference type="SAM" id="SignalP"/>
    </source>
</evidence>
<protein>
    <recommendedName>
        <fullName evidence="3">ShKT domain-containing protein</fullName>
    </recommendedName>
</protein>
<dbReference type="EMBL" id="GELH01000915">
    <property type="protein sequence ID" value="JAS03357.1"/>
    <property type="molecule type" value="Transcribed_RNA"/>
</dbReference>
<dbReference type="AlphaFoldDB" id="A0A194ALN5"/>
<proteinExistence type="predicted"/>
<evidence type="ECO:0000313" key="2">
    <source>
        <dbReference type="EMBL" id="JAS03357.1"/>
    </source>
</evidence>
<organism evidence="2">
    <name type="scientific">Pinctada fucata</name>
    <name type="common">Akoya pearl oyster</name>
    <name type="synonym">Pinctada imbricata fucata</name>
    <dbReference type="NCBI Taxonomy" id="50426"/>
    <lineage>
        <taxon>Eukaryota</taxon>
        <taxon>Metazoa</taxon>
        <taxon>Spiralia</taxon>
        <taxon>Lophotrochozoa</taxon>
        <taxon>Mollusca</taxon>
        <taxon>Bivalvia</taxon>
        <taxon>Autobranchia</taxon>
        <taxon>Pteriomorphia</taxon>
        <taxon>Pterioida</taxon>
        <taxon>Pterioidea</taxon>
        <taxon>Pteriidae</taxon>
        <taxon>Pinctada</taxon>
    </lineage>
</organism>
<sequence>MKGITGLILLSLVSTCHPKVVKPRQTGAAIAMQVAGPAIQKLVSGLGDHLSHALFDKDPYTTLMHRTVKLTESGNTVSIHDVETGITITRSGNTSMEALEKATQDFLTTLLEGGYISTHDLHLAPVITSTPVPCGDVFPQAYCIMQKGYGHCYARSHLFKFMNENCYQTCTNC</sequence>